<accession>A0A448WC84</accession>
<gene>
    <name evidence="1" type="ORF">PXEA_LOCUS1695</name>
</gene>
<reference evidence="1" key="1">
    <citation type="submission" date="2018-11" db="EMBL/GenBank/DDBJ databases">
        <authorList>
            <consortium name="Pathogen Informatics"/>
        </authorList>
    </citation>
    <scope>NUCLEOTIDE SEQUENCE</scope>
</reference>
<evidence type="ECO:0000313" key="2">
    <source>
        <dbReference type="Proteomes" id="UP000784294"/>
    </source>
</evidence>
<sequence>MFTPLLVRLSLESDKAMEPRKELEQVCNDDRTERLAMDLFCHPVSQNACSLSLSPLSISLSLVTPTSAHLRELEFAVHSPSVSGRRGNLIPSFLPRRHATHDCFLKPIYQCHILRLVDCTGLRLPNTVVGFVCSLFLPTFISRRMLILEQNFRAPPSARLVAETGPIAYCRDGLGVSDQIFRAFVRIDVEAGLLPGETCSKCFVLLYSGSLCTSISSDSKWSRLPDGGSGDSFLPYPFFRAGDI</sequence>
<protein>
    <submittedName>
        <fullName evidence="1">Uncharacterized protein</fullName>
    </submittedName>
</protein>
<evidence type="ECO:0000313" key="1">
    <source>
        <dbReference type="EMBL" id="VEL08255.1"/>
    </source>
</evidence>
<organism evidence="1 2">
    <name type="scientific">Protopolystoma xenopodis</name>
    <dbReference type="NCBI Taxonomy" id="117903"/>
    <lineage>
        <taxon>Eukaryota</taxon>
        <taxon>Metazoa</taxon>
        <taxon>Spiralia</taxon>
        <taxon>Lophotrochozoa</taxon>
        <taxon>Platyhelminthes</taxon>
        <taxon>Monogenea</taxon>
        <taxon>Polyopisthocotylea</taxon>
        <taxon>Polystomatidea</taxon>
        <taxon>Polystomatidae</taxon>
        <taxon>Protopolystoma</taxon>
    </lineage>
</organism>
<keyword evidence="2" id="KW-1185">Reference proteome</keyword>
<dbReference type="AlphaFoldDB" id="A0A448WC84"/>
<name>A0A448WC84_9PLAT</name>
<comment type="caution">
    <text evidence="1">The sequence shown here is derived from an EMBL/GenBank/DDBJ whole genome shotgun (WGS) entry which is preliminary data.</text>
</comment>
<dbReference type="EMBL" id="CAAALY010003517">
    <property type="protein sequence ID" value="VEL08255.1"/>
    <property type="molecule type" value="Genomic_DNA"/>
</dbReference>
<dbReference type="Proteomes" id="UP000784294">
    <property type="component" value="Unassembled WGS sequence"/>
</dbReference>
<proteinExistence type="predicted"/>